<name>J4UJP2_TRIAS</name>
<reference evidence="4 5" key="1">
    <citation type="journal article" date="2012" name="Eukaryot. Cell">
        <title>Draft genome sequence of CBS 2479, the standard type strain of Trichosporon asahii.</title>
        <authorList>
            <person name="Yang R.Y."/>
            <person name="Li H.T."/>
            <person name="Zhu H."/>
            <person name="Zhou G.P."/>
            <person name="Wang M."/>
            <person name="Wang L."/>
        </authorList>
    </citation>
    <scope>NUCLEOTIDE SEQUENCE [LARGE SCALE GENOMIC DNA]</scope>
    <source>
        <strain evidence="5">ATCC 90039 / CBS 2479 / JCM 2466 / KCTC 7840 / NCYC 2677 / UAMH 7654</strain>
    </source>
</reference>
<feature type="chain" id="PRO_5003781201" evidence="3">
    <location>
        <begin position="17"/>
        <end position="668"/>
    </location>
</feature>
<dbReference type="HOGENOM" id="CLU_411140_0_0_1"/>
<keyword evidence="3" id="KW-0732">Signal</keyword>
<dbReference type="KEGG" id="tasa:A1Q1_06713"/>
<dbReference type="EMBL" id="ALBS01000037">
    <property type="protein sequence ID" value="EJT52000.1"/>
    <property type="molecule type" value="Genomic_DNA"/>
</dbReference>
<accession>J4UJP2</accession>
<gene>
    <name evidence="4" type="ORF">A1Q1_06713</name>
</gene>
<sequence>MLALVALLPALVSAAAVDLSARDGVDGNAPLQFDGYKLGQEVEFPHAGKGKFIGNKDGKSLFQFDNGDVFDVKLAKGPVLKNDKGYVTVGDDGLCNGCTYKGKRSLADLQAETLEERSPYGGTFGAGANYVQQAGACGAYGQCGGGGGPGGVIIGGGGGGECDADALVAYDVATDEPKLEHRLSACPRLEPRRTHSRDCPLRGSRGCRVPLGRLCFLGFSAEPPRTTERARASRAWSLGVRLLPVASVGRGRLPGLMSCALEWRGGGGGGGGILGGLLGLTAGYLGGTVKLLTGGLGSYPSGAGITAGNTNLNVGNNGYVQVPGVSPGSNNGVGGTYVGDNSGTQLWQWQDGNVAPLNIQQGDRQDGVVVTTGATGPICQGCSDPFAQSNKRSLEDLDMSTVTRNAGKHICHEPFSARGLRSRSSAWGLCLDGVCARSSIRTSAQAPVGPNRLAVSAGFSLPVAMYKRIPIFDEHPHKLMPQYTELLAKFRRRRLRTSSSTTSISSAASASSSSTVTSSTMSATKPSIPIIPLNAPSYVPKPAAESIDLGVVTVPESPTSTPPHTPFHKQVQSALANPPKVSGAPSPMLCWVVPAAPMSPPESEPSSPSHVSTVPEPAVAPLRRQPLMLPPIPARNPVNELESEVRELRKQLEELKKVNTKIAALHAA</sequence>
<protein>
    <submittedName>
        <fullName evidence="4">Uncharacterized protein</fullName>
    </submittedName>
</protein>
<comment type="caution">
    <text evidence="4">The sequence shown here is derived from an EMBL/GenBank/DDBJ whole genome shotgun (WGS) entry which is preliminary data.</text>
</comment>
<feature type="signal peptide" evidence="3">
    <location>
        <begin position="1"/>
        <end position="16"/>
    </location>
</feature>
<dbReference type="GeneID" id="25990225"/>
<evidence type="ECO:0000256" key="3">
    <source>
        <dbReference type="SAM" id="SignalP"/>
    </source>
</evidence>
<evidence type="ECO:0000313" key="4">
    <source>
        <dbReference type="EMBL" id="EJT52000.1"/>
    </source>
</evidence>
<proteinExistence type="predicted"/>
<feature type="coiled-coil region" evidence="1">
    <location>
        <begin position="638"/>
        <end position="668"/>
    </location>
</feature>
<dbReference type="VEuPathDB" id="FungiDB:A1Q1_06713"/>
<keyword evidence="1" id="KW-0175">Coiled coil</keyword>
<feature type="compositionally biased region" description="Low complexity" evidence="2">
    <location>
        <begin position="498"/>
        <end position="524"/>
    </location>
</feature>
<dbReference type="Proteomes" id="UP000002748">
    <property type="component" value="Unassembled WGS sequence"/>
</dbReference>
<evidence type="ECO:0000256" key="2">
    <source>
        <dbReference type="SAM" id="MobiDB-lite"/>
    </source>
</evidence>
<evidence type="ECO:0000313" key="5">
    <source>
        <dbReference type="Proteomes" id="UP000002748"/>
    </source>
</evidence>
<dbReference type="AlphaFoldDB" id="J4UJP2"/>
<organism evidence="4 5">
    <name type="scientific">Trichosporon asahii var. asahii (strain ATCC 90039 / CBS 2479 / JCM 2466 / KCTC 7840 / NBRC 103889/ NCYC 2677 / UAMH 7654)</name>
    <name type="common">Yeast</name>
    <dbReference type="NCBI Taxonomy" id="1186058"/>
    <lineage>
        <taxon>Eukaryota</taxon>
        <taxon>Fungi</taxon>
        <taxon>Dikarya</taxon>
        <taxon>Basidiomycota</taxon>
        <taxon>Agaricomycotina</taxon>
        <taxon>Tremellomycetes</taxon>
        <taxon>Trichosporonales</taxon>
        <taxon>Trichosporonaceae</taxon>
        <taxon>Trichosporon</taxon>
    </lineage>
</organism>
<feature type="region of interest" description="Disordered" evidence="2">
    <location>
        <begin position="498"/>
        <end position="526"/>
    </location>
</feature>
<dbReference type="RefSeq" id="XP_014183237.1">
    <property type="nucleotide sequence ID" value="XM_014327762.1"/>
</dbReference>
<evidence type="ECO:0000256" key="1">
    <source>
        <dbReference type="SAM" id="Coils"/>
    </source>
</evidence>